<gene>
    <name evidence="3" type="ORF">FBUS_07741</name>
</gene>
<dbReference type="EMBL" id="LUCM01011538">
    <property type="protein sequence ID" value="KAA0183856.1"/>
    <property type="molecule type" value="Genomic_DNA"/>
</dbReference>
<feature type="chain" id="PRO_5034798246" evidence="2">
    <location>
        <begin position="17"/>
        <end position="264"/>
    </location>
</feature>
<feature type="compositionally biased region" description="Low complexity" evidence="1">
    <location>
        <begin position="254"/>
        <end position="264"/>
    </location>
</feature>
<dbReference type="OrthoDB" id="6287924at2759"/>
<protein>
    <submittedName>
        <fullName evidence="3">Uncharacterized protein</fullName>
    </submittedName>
</protein>
<organism evidence="3 4">
    <name type="scientific">Fasciolopsis buskii</name>
    <dbReference type="NCBI Taxonomy" id="27845"/>
    <lineage>
        <taxon>Eukaryota</taxon>
        <taxon>Metazoa</taxon>
        <taxon>Spiralia</taxon>
        <taxon>Lophotrochozoa</taxon>
        <taxon>Platyhelminthes</taxon>
        <taxon>Trematoda</taxon>
        <taxon>Digenea</taxon>
        <taxon>Plagiorchiida</taxon>
        <taxon>Echinostomata</taxon>
        <taxon>Echinostomatoidea</taxon>
        <taxon>Fasciolidae</taxon>
        <taxon>Fasciolopsis</taxon>
    </lineage>
</organism>
<feature type="region of interest" description="Disordered" evidence="1">
    <location>
        <begin position="27"/>
        <end position="49"/>
    </location>
</feature>
<evidence type="ECO:0000256" key="2">
    <source>
        <dbReference type="SAM" id="SignalP"/>
    </source>
</evidence>
<dbReference type="AlphaFoldDB" id="A0A8E0RIY6"/>
<evidence type="ECO:0000313" key="3">
    <source>
        <dbReference type="EMBL" id="KAA0183856.1"/>
    </source>
</evidence>
<feature type="signal peptide" evidence="2">
    <location>
        <begin position="1"/>
        <end position="16"/>
    </location>
</feature>
<dbReference type="Proteomes" id="UP000728185">
    <property type="component" value="Unassembled WGS sequence"/>
</dbReference>
<sequence>MNTLLVLALIVTVTLAAPTYRNRLRYHTNASPRTEKRSETEKESMIHFKEAARIDSETAKREQSIIPYDRYNSYDSYKRNAPTIDRKGESRYENRHGYAGRFNNKFGSHDDFDDDDFGYGSQDETYGYDNTYDLDNGHYGYEIGDKYDDEYGRDYDNSSNYFDKYDDDYGYVYDKHRGRRLVRNYDQYNREKYDDMYGDKYINDYGDHYDYDQYSDSQGYGSHRDQYENQDHYDLYGSDNYVYGENGYDDDDNNGPYSSGYSSY</sequence>
<keyword evidence="2" id="KW-0732">Signal</keyword>
<name>A0A8E0RIY6_9TREM</name>
<feature type="region of interest" description="Disordered" evidence="1">
    <location>
        <begin position="243"/>
        <end position="264"/>
    </location>
</feature>
<reference evidence="3" key="1">
    <citation type="submission" date="2019-05" db="EMBL/GenBank/DDBJ databases">
        <title>Annotation for the trematode Fasciolopsis buski.</title>
        <authorList>
            <person name="Choi Y.-J."/>
        </authorList>
    </citation>
    <scope>NUCLEOTIDE SEQUENCE</scope>
    <source>
        <strain evidence="3">HT</strain>
        <tissue evidence="3">Whole worm</tissue>
    </source>
</reference>
<comment type="caution">
    <text evidence="3">The sequence shown here is derived from an EMBL/GenBank/DDBJ whole genome shotgun (WGS) entry which is preliminary data.</text>
</comment>
<accession>A0A8E0RIY6</accession>
<feature type="compositionally biased region" description="Basic and acidic residues" evidence="1">
    <location>
        <begin position="33"/>
        <end position="49"/>
    </location>
</feature>
<keyword evidence="4" id="KW-1185">Reference proteome</keyword>
<evidence type="ECO:0000256" key="1">
    <source>
        <dbReference type="SAM" id="MobiDB-lite"/>
    </source>
</evidence>
<evidence type="ECO:0000313" key="4">
    <source>
        <dbReference type="Proteomes" id="UP000728185"/>
    </source>
</evidence>
<proteinExistence type="predicted"/>